<dbReference type="AlphaFoldDB" id="A0AAE3GFP9"/>
<reference evidence="2" key="1">
    <citation type="submission" date="2022-06" db="EMBL/GenBank/DDBJ databases">
        <title>Genomic Encyclopedia of Archaeal and Bacterial Type Strains, Phase II (KMG-II): from individual species to whole genera.</title>
        <authorList>
            <person name="Goeker M."/>
        </authorList>
    </citation>
    <scope>NUCLEOTIDE SEQUENCE</scope>
    <source>
        <strain evidence="2">DSM 43935</strain>
    </source>
</reference>
<evidence type="ECO:0000313" key="3">
    <source>
        <dbReference type="Proteomes" id="UP001206128"/>
    </source>
</evidence>
<dbReference type="EMBL" id="JAMTCK010000010">
    <property type="protein sequence ID" value="MCP2167396.1"/>
    <property type="molecule type" value="Genomic_DNA"/>
</dbReference>
<feature type="signal peptide" evidence="1">
    <location>
        <begin position="1"/>
        <end position="26"/>
    </location>
</feature>
<organism evidence="2 3">
    <name type="scientific">Goodfellowiella coeruleoviolacea</name>
    <dbReference type="NCBI Taxonomy" id="334858"/>
    <lineage>
        <taxon>Bacteria</taxon>
        <taxon>Bacillati</taxon>
        <taxon>Actinomycetota</taxon>
        <taxon>Actinomycetes</taxon>
        <taxon>Pseudonocardiales</taxon>
        <taxon>Pseudonocardiaceae</taxon>
        <taxon>Goodfellowiella</taxon>
    </lineage>
</organism>
<proteinExistence type="predicted"/>
<keyword evidence="3" id="KW-1185">Reference proteome</keyword>
<dbReference type="Proteomes" id="UP001206128">
    <property type="component" value="Unassembled WGS sequence"/>
</dbReference>
<comment type="caution">
    <text evidence="2">The sequence shown here is derived from an EMBL/GenBank/DDBJ whole genome shotgun (WGS) entry which is preliminary data.</text>
</comment>
<feature type="chain" id="PRO_5042219386" evidence="1">
    <location>
        <begin position="27"/>
        <end position="256"/>
    </location>
</feature>
<dbReference type="RefSeq" id="WP_253774246.1">
    <property type="nucleotide sequence ID" value="NZ_JAMTCK010000010.1"/>
</dbReference>
<evidence type="ECO:0000256" key="1">
    <source>
        <dbReference type="SAM" id="SignalP"/>
    </source>
</evidence>
<sequence>MRRSIRAVVTAGALAAAMLVSAPARAASWPVPTPSGPVPPQEAPVAGPRNLDGLAVSVRRDGGSPTGVEVVFDRTSRTATGEKPAPASQFVFLFDKSIRFNPTKFPTCDQASLRAGGPAACPAGSQVGSGRAEVYPATSAEVLVFNTRYRSGLRGVLITIPATGAVLANTFEPVTGCYRADYRWGSDELLPSPLPPLDRAATTRFQVSFGASTTDETGTHSFVESSARPGHPLTFGLWSRFVTGQVALPTATAHLG</sequence>
<gene>
    <name evidence="2" type="ORF">LX83_004269</name>
</gene>
<keyword evidence="1" id="KW-0732">Signal</keyword>
<accession>A0AAE3GFP9</accession>
<protein>
    <submittedName>
        <fullName evidence="2">Uncharacterized protein</fullName>
    </submittedName>
</protein>
<name>A0AAE3GFP9_9PSEU</name>
<evidence type="ECO:0000313" key="2">
    <source>
        <dbReference type="EMBL" id="MCP2167396.1"/>
    </source>
</evidence>